<evidence type="ECO:0000256" key="1">
    <source>
        <dbReference type="SAM" id="MobiDB-lite"/>
    </source>
</evidence>
<gene>
    <name evidence="2" type="ORF">C480_10200</name>
</gene>
<evidence type="ECO:0000313" key="3">
    <source>
        <dbReference type="Proteomes" id="UP000011591"/>
    </source>
</evidence>
<reference evidence="2 3" key="1">
    <citation type="journal article" date="2014" name="PLoS Genet.">
        <title>Phylogenetically driven sequencing of extremely halophilic archaea reveals strategies for static and dynamic osmo-response.</title>
        <authorList>
            <person name="Becker E.A."/>
            <person name="Seitzer P.M."/>
            <person name="Tritt A."/>
            <person name="Larsen D."/>
            <person name="Krusor M."/>
            <person name="Yao A.I."/>
            <person name="Wu D."/>
            <person name="Madern D."/>
            <person name="Eisen J.A."/>
            <person name="Darling A.E."/>
            <person name="Facciotti M.T."/>
        </authorList>
    </citation>
    <scope>NUCLEOTIDE SEQUENCE [LARGE SCALE GENOMIC DNA]</scope>
    <source>
        <strain evidence="2 3">DSM 13077</strain>
    </source>
</reference>
<feature type="region of interest" description="Disordered" evidence="1">
    <location>
        <begin position="1"/>
        <end position="24"/>
    </location>
</feature>
<comment type="caution">
    <text evidence="2">The sequence shown here is derived from an EMBL/GenBank/DDBJ whole genome shotgun (WGS) entry which is preliminary data.</text>
</comment>
<evidence type="ECO:0000313" key="2">
    <source>
        <dbReference type="EMBL" id="ELZ05761.1"/>
    </source>
</evidence>
<sequence>MPMSDDDRPLSREERIEEFDEQQVDHTEWWAGELDRVDEVQGEILESIRERPDCRVAKRGTSTSRDGVHELTFTVSVVGEPWVPKGEYDDE</sequence>
<keyword evidence="3" id="KW-1185">Reference proteome</keyword>
<proteinExistence type="predicted"/>
<organism evidence="2 3">
    <name type="scientific">Natrialba aegyptia DSM 13077</name>
    <dbReference type="NCBI Taxonomy" id="1227491"/>
    <lineage>
        <taxon>Archaea</taxon>
        <taxon>Methanobacteriati</taxon>
        <taxon>Methanobacteriota</taxon>
        <taxon>Stenosarchaea group</taxon>
        <taxon>Halobacteria</taxon>
        <taxon>Halobacteriales</taxon>
        <taxon>Natrialbaceae</taxon>
        <taxon>Natrialba</taxon>
    </lineage>
</organism>
<dbReference type="AlphaFoldDB" id="M0B4C1"/>
<accession>M0B4C1</accession>
<protein>
    <submittedName>
        <fullName evidence="2">Uncharacterized protein</fullName>
    </submittedName>
</protein>
<dbReference type="Proteomes" id="UP000011591">
    <property type="component" value="Unassembled WGS sequence"/>
</dbReference>
<dbReference type="PATRIC" id="fig|1227491.4.peg.2098"/>
<feature type="compositionally biased region" description="Basic and acidic residues" evidence="1">
    <location>
        <begin position="1"/>
        <end position="15"/>
    </location>
</feature>
<dbReference type="EMBL" id="AOIP01000022">
    <property type="protein sequence ID" value="ELZ05761.1"/>
    <property type="molecule type" value="Genomic_DNA"/>
</dbReference>
<name>M0B4C1_9EURY</name>